<proteinExistence type="predicted"/>
<keyword evidence="1 2" id="KW-0129">CBS domain</keyword>
<feature type="domain" description="CBS" evidence="3">
    <location>
        <begin position="7"/>
        <end position="65"/>
    </location>
</feature>
<organism evidence="4 5">
    <name type="scientific">Nocardioides aromaticivorans</name>
    <dbReference type="NCBI Taxonomy" id="200618"/>
    <lineage>
        <taxon>Bacteria</taxon>
        <taxon>Bacillati</taxon>
        <taxon>Actinomycetota</taxon>
        <taxon>Actinomycetes</taxon>
        <taxon>Propionibacteriales</taxon>
        <taxon>Nocardioidaceae</taxon>
        <taxon>Nocardioides</taxon>
    </lineage>
</organism>
<sequence>MRVADIMSGRPVTVPPTATLGTVARMLALHGVTALPVVDGHDRVVGIIGEADLIAHGITAPDGGLADPVGAVMGHRTVVVHPETGLAEAGEVFATTSYKSIPVVDAADQVVGIVSRSDLVRALGRGDDELEQDITDLLARCGVRECRVRVRNGVVSVAGPVAAADLTTIIELVSATPGVNAVHAG</sequence>
<dbReference type="Pfam" id="PF00571">
    <property type="entry name" value="CBS"/>
    <property type="match status" value="2"/>
</dbReference>
<dbReference type="EMBL" id="CP022295">
    <property type="protein sequence ID" value="QSR26976.1"/>
    <property type="molecule type" value="Genomic_DNA"/>
</dbReference>
<evidence type="ECO:0000259" key="3">
    <source>
        <dbReference type="PROSITE" id="PS51371"/>
    </source>
</evidence>
<dbReference type="PROSITE" id="PS51371">
    <property type="entry name" value="CBS"/>
    <property type="match status" value="2"/>
</dbReference>
<dbReference type="PANTHER" id="PTHR43080">
    <property type="entry name" value="CBS DOMAIN-CONTAINING PROTEIN CBSX3, MITOCHONDRIAL"/>
    <property type="match status" value="1"/>
</dbReference>
<name>A0ABX7PLX3_9ACTN</name>
<dbReference type="SMART" id="SM00116">
    <property type="entry name" value="CBS"/>
    <property type="match status" value="2"/>
</dbReference>
<evidence type="ECO:0000313" key="5">
    <source>
        <dbReference type="Proteomes" id="UP000662818"/>
    </source>
</evidence>
<accession>A0ABX7PLX3</accession>
<dbReference type="Proteomes" id="UP000662818">
    <property type="component" value="Chromosome"/>
</dbReference>
<protein>
    <recommendedName>
        <fullName evidence="3">CBS domain-containing protein</fullName>
    </recommendedName>
</protein>
<dbReference type="PANTHER" id="PTHR43080:SF29">
    <property type="entry name" value="OS02G0818000 PROTEIN"/>
    <property type="match status" value="1"/>
</dbReference>
<evidence type="ECO:0000256" key="1">
    <source>
        <dbReference type="ARBA" id="ARBA00023122"/>
    </source>
</evidence>
<dbReference type="InterPro" id="IPR046342">
    <property type="entry name" value="CBS_dom_sf"/>
</dbReference>
<dbReference type="Gene3D" id="3.10.580.10">
    <property type="entry name" value="CBS-domain"/>
    <property type="match status" value="1"/>
</dbReference>
<dbReference type="InterPro" id="IPR000644">
    <property type="entry name" value="CBS_dom"/>
</dbReference>
<dbReference type="RefSeq" id="WP_207006093.1">
    <property type="nucleotide sequence ID" value="NZ_CP022295.1"/>
</dbReference>
<dbReference type="SUPFAM" id="SSF54631">
    <property type="entry name" value="CBS-domain pair"/>
    <property type="match status" value="1"/>
</dbReference>
<dbReference type="InterPro" id="IPR051257">
    <property type="entry name" value="Diverse_CBS-Domain"/>
</dbReference>
<evidence type="ECO:0000256" key="2">
    <source>
        <dbReference type="PROSITE-ProRule" id="PRU00703"/>
    </source>
</evidence>
<reference evidence="4 5" key="1">
    <citation type="submission" date="2017-06" db="EMBL/GenBank/DDBJ databases">
        <title>Complete Genome Sequence of the Soil Carbazole-Degrading Bacterium Nocardioides aromaticivorans IC177.</title>
        <authorList>
            <person name="Vejarano F."/>
            <person name="Suzuki-Minakuchi C."/>
            <person name="Ohtsubo Y."/>
            <person name="Tsuda M."/>
            <person name="Okada K."/>
            <person name="Nojiri H."/>
        </authorList>
    </citation>
    <scope>NUCLEOTIDE SEQUENCE [LARGE SCALE GENOMIC DNA]</scope>
    <source>
        <strain evidence="4 5">IC177</strain>
    </source>
</reference>
<evidence type="ECO:0000313" key="4">
    <source>
        <dbReference type="EMBL" id="QSR26976.1"/>
    </source>
</evidence>
<feature type="domain" description="CBS" evidence="3">
    <location>
        <begin position="73"/>
        <end position="129"/>
    </location>
</feature>
<gene>
    <name evidence="4" type="ORF">CFH99_15200</name>
</gene>
<keyword evidence="5" id="KW-1185">Reference proteome</keyword>